<reference evidence="2" key="1">
    <citation type="submission" date="2017-09" db="EMBL/GenBank/DDBJ databases">
        <title>Depth-based differentiation of microbial function through sediment-hosted aquifers and enrichment of novel symbionts in the deep terrestrial subsurface.</title>
        <authorList>
            <person name="Probst A.J."/>
            <person name="Ladd B."/>
            <person name="Jarett J.K."/>
            <person name="Geller-Mcgrath D.E."/>
            <person name="Sieber C.M.K."/>
            <person name="Emerson J.B."/>
            <person name="Anantharaman K."/>
            <person name="Thomas B.C."/>
            <person name="Malmstrom R."/>
            <person name="Stieglmeier M."/>
            <person name="Klingl A."/>
            <person name="Woyke T."/>
            <person name="Ryan C.M."/>
            <person name="Banfield J.F."/>
        </authorList>
    </citation>
    <scope>NUCLEOTIDE SEQUENCE [LARGE SCALE GENOMIC DNA]</scope>
</reference>
<dbReference type="InterPro" id="IPR023168">
    <property type="entry name" value="GatB_Yqey_C_2"/>
</dbReference>
<accession>A0A2M7XFZ6</accession>
<gene>
    <name evidence="1" type="ORF">CO173_01055</name>
</gene>
<evidence type="ECO:0000313" key="1">
    <source>
        <dbReference type="EMBL" id="PJA46797.1"/>
    </source>
</evidence>
<sequence length="153" mass="17045">MTLYTQIKEDLITAMKSKDSQTLSVLRLLTASLKNKMIELKREMEDDDVLSAIRSDVKKLEDAMTDFAKAAREDLVDSSKAEIAVLKKYLPAEMSKEELEEKVRAVLGDGGFETAEDIGKAMGAVMGKLKGMVDGNRVREMVEQVLKGDEEKK</sequence>
<dbReference type="AlphaFoldDB" id="A0A2M7XFZ6"/>
<dbReference type="Gene3D" id="1.10.1510.10">
    <property type="entry name" value="Uncharacterised protein YqeY/AIM41 PF09424, N-terminal domain"/>
    <property type="match status" value="1"/>
</dbReference>
<proteinExistence type="predicted"/>
<dbReference type="Gene3D" id="1.10.10.410">
    <property type="match status" value="1"/>
</dbReference>
<comment type="caution">
    <text evidence="1">The sequence shown here is derived from an EMBL/GenBank/DDBJ whole genome shotgun (WGS) entry which is preliminary data.</text>
</comment>
<dbReference type="InterPro" id="IPR003789">
    <property type="entry name" value="Asn/Gln_tRNA_amidoTrase-B-like"/>
</dbReference>
<dbReference type="InterPro" id="IPR042184">
    <property type="entry name" value="YqeY/Aim41_N"/>
</dbReference>
<dbReference type="Proteomes" id="UP000231263">
    <property type="component" value="Unassembled WGS sequence"/>
</dbReference>
<name>A0A2M7XFZ6_9BACT</name>
<organism evidence="1 2">
    <name type="scientific">Candidatus Uhrbacteria bacterium CG_4_9_14_3_um_filter_41_35</name>
    <dbReference type="NCBI Taxonomy" id="1975034"/>
    <lineage>
        <taxon>Bacteria</taxon>
        <taxon>Candidatus Uhriibacteriota</taxon>
    </lineage>
</organism>
<dbReference type="SUPFAM" id="SSF89095">
    <property type="entry name" value="GatB/YqeY motif"/>
    <property type="match status" value="1"/>
</dbReference>
<evidence type="ECO:0000313" key="2">
    <source>
        <dbReference type="Proteomes" id="UP000231263"/>
    </source>
</evidence>
<dbReference type="Pfam" id="PF09424">
    <property type="entry name" value="YqeY"/>
    <property type="match status" value="1"/>
</dbReference>
<dbReference type="GO" id="GO:0016740">
    <property type="term" value="F:transferase activity"/>
    <property type="evidence" value="ECO:0007669"/>
    <property type="project" value="UniProtKB-KW"/>
</dbReference>
<dbReference type="PANTHER" id="PTHR28055:SF1">
    <property type="entry name" value="ALTERED INHERITANCE OF MITOCHONDRIA PROTEIN 41, MITOCHONDRIAL"/>
    <property type="match status" value="1"/>
</dbReference>
<dbReference type="GO" id="GO:0016884">
    <property type="term" value="F:carbon-nitrogen ligase activity, with glutamine as amido-N-donor"/>
    <property type="evidence" value="ECO:0007669"/>
    <property type="project" value="InterPro"/>
</dbReference>
<dbReference type="EMBL" id="PFWT01000007">
    <property type="protein sequence ID" value="PJA46797.1"/>
    <property type="molecule type" value="Genomic_DNA"/>
</dbReference>
<dbReference type="InterPro" id="IPR019004">
    <property type="entry name" value="YqeY/Aim41"/>
</dbReference>
<dbReference type="PANTHER" id="PTHR28055">
    <property type="entry name" value="ALTERED INHERITANCE OF MITOCHONDRIA PROTEIN 41, MITOCHONDRIAL"/>
    <property type="match status" value="1"/>
</dbReference>
<protein>
    <submittedName>
        <fullName evidence="1">Aspartyl-tRNA amidotransferase</fullName>
    </submittedName>
</protein>
<keyword evidence="1" id="KW-0808">Transferase</keyword>